<feature type="domain" description="Peptidase C14 caspase" evidence="2">
    <location>
        <begin position="47"/>
        <end position="263"/>
    </location>
</feature>
<feature type="signal peptide" evidence="1">
    <location>
        <begin position="1"/>
        <end position="29"/>
    </location>
</feature>
<dbReference type="Proteomes" id="UP000501802">
    <property type="component" value="Chromosome"/>
</dbReference>
<feature type="chain" id="PRO_5026180151" description="Peptidase C14 caspase domain-containing protein" evidence="1">
    <location>
        <begin position="30"/>
        <end position="396"/>
    </location>
</feature>
<evidence type="ECO:0000256" key="1">
    <source>
        <dbReference type="SAM" id="SignalP"/>
    </source>
</evidence>
<dbReference type="InterPro" id="IPR011600">
    <property type="entry name" value="Pept_C14_caspase"/>
</dbReference>
<reference evidence="3 4" key="1">
    <citation type="submission" date="2020-03" db="EMBL/GenBank/DDBJ databases">
        <authorList>
            <person name="Kim M.K."/>
        </authorList>
    </citation>
    <scope>NUCLEOTIDE SEQUENCE [LARGE SCALE GENOMIC DNA]</scope>
    <source>
        <strain evidence="3 4">BT328</strain>
    </source>
</reference>
<proteinExistence type="predicted"/>
<dbReference type="AlphaFoldDB" id="A0A6G9AV86"/>
<dbReference type="KEGG" id="spib:G8759_28425"/>
<gene>
    <name evidence="3" type="ORF">G8759_28425</name>
</gene>
<dbReference type="InterPro" id="IPR029030">
    <property type="entry name" value="Caspase-like_dom_sf"/>
</dbReference>
<accession>A0A6G9AV86</accession>
<evidence type="ECO:0000313" key="3">
    <source>
        <dbReference type="EMBL" id="QIP16288.1"/>
    </source>
</evidence>
<dbReference type="GO" id="GO:0006508">
    <property type="term" value="P:proteolysis"/>
    <property type="evidence" value="ECO:0007669"/>
    <property type="project" value="InterPro"/>
</dbReference>
<name>A0A6G9AV86_9BACT</name>
<dbReference type="GO" id="GO:0004197">
    <property type="term" value="F:cysteine-type endopeptidase activity"/>
    <property type="evidence" value="ECO:0007669"/>
    <property type="project" value="InterPro"/>
</dbReference>
<evidence type="ECO:0000259" key="2">
    <source>
        <dbReference type="Pfam" id="PF00656"/>
    </source>
</evidence>
<evidence type="ECO:0000313" key="4">
    <source>
        <dbReference type="Proteomes" id="UP000501802"/>
    </source>
</evidence>
<dbReference type="EMBL" id="CP050063">
    <property type="protein sequence ID" value="QIP16288.1"/>
    <property type="molecule type" value="Genomic_DNA"/>
</dbReference>
<keyword evidence="1" id="KW-0732">Signal</keyword>
<keyword evidence="4" id="KW-1185">Reference proteome</keyword>
<organism evidence="3 4">
    <name type="scientific">Spirosoma aureum</name>
    <dbReference type="NCBI Taxonomy" id="2692134"/>
    <lineage>
        <taxon>Bacteria</taxon>
        <taxon>Pseudomonadati</taxon>
        <taxon>Bacteroidota</taxon>
        <taxon>Cytophagia</taxon>
        <taxon>Cytophagales</taxon>
        <taxon>Cytophagaceae</taxon>
        <taxon>Spirosoma</taxon>
    </lineage>
</organism>
<sequence>MPAVFALRQQKRMAMFVIGFSLLAFYCHAQTVHAILVADTKDPLLYKACKRDVEIMHRQFVQLAAAIRYQLSEQVIWDEEFSRKRFDDVLRDLSPEPNDILFLYYTGHGYNASQRTGRFPVLLLEKDEQASEQNPGLMVVHQALKAKHARLCITMGDCCNNLVNNMRGMVKKTIAPKALTLTDELMNEAYRTLFLNMKGDALIASSQPPQQACAHPDSGSFYTRSFDEALELASRYNKNISWLTLLRDAQTRLTRHQATRAKQSIYEINVVGIAPTETALVTTPAPDVSKSDSSGRISTSLSFDQMNRHLNELTDKTLSSQQRLTAMSRLTGFFSKNARIDIYVNSTLGDVQPIETFVRRLYLNADRIQQINLIERLSEVAADGLHYKRAAIQEVW</sequence>
<dbReference type="SUPFAM" id="SSF52129">
    <property type="entry name" value="Caspase-like"/>
    <property type="match status" value="1"/>
</dbReference>
<dbReference type="Pfam" id="PF00656">
    <property type="entry name" value="Peptidase_C14"/>
    <property type="match status" value="1"/>
</dbReference>
<protein>
    <recommendedName>
        <fullName evidence="2">Peptidase C14 caspase domain-containing protein</fullName>
    </recommendedName>
</protein>
<dbReference type="Gene3D" id="3.40.50.1460">
    <property type="match status" value="1"/>
</dbReference>